<dbReference type="eggNOG" id="COG4585">
    <property type="taxonomic scope" value="Bacteria"/>
</dbReference>
<dbReference type="STRING" id="40571.SAMN05660733_07753"/>
<dbReference type="GO" id="GO:0000160">
    <property type="term" value="P:phosphorelay signal transduction system"/>
    <property type="evidence" value="ECO:0007669"/>
    <property type="project" value="UniProtKB-KW"/>
</dbReference>
<gene>
    <name evidence="5" type="ORF">SAMN05660733_07753</name>
</gene>
<keyword evidence="4" id="KW-0812">Transmembrane</keyword>
<keyword evidence="3" id="KW-0902">Two-component regulatory system</keyword>
<feature type="transmembrane region" description="Helical" evidence="4">
    <location>
        <begin position="114"/>
        <end position="134"/>
    </location>
</feature>
<dbReference type="PANTHER" id="PTHR24421">
    <property type="entry name" value="NITRATE/NITRITE SENSOR PROTEIN NARX-RELATED"/>
    <property type="match status" value="1"/>
</dbReference>
<dbReference type="Gene3D" id="3.30.565.10">
    <property type="entry name" value="Histidine kinase-like ATPase, C-terminal domain"/>
    <property type="match status" value="1"/>
</dbReference>
<feature type="transmembrane region" description="Helical" evidence="4">
    <location>
        <begin position="36"/>
        <end position="56"/>
    </location>
</feature>
<dbReference type="AlphaFoldDB" id="A0A1W2FS96"/>
<evidence type="ECO:0000313" key="5">
    <source>
        <dbReference type="EMBL" id="SMD24592.1"/>
    </source>
</evidence>
<keyword evidence="1" id="KW-0808">Transferase</keyword>
<evidence type="ECO:0000313" key="6">
    <source>
        <dbReference type="Proteomes" id="UP000192840"/>
    </source>
</evidence>
<keyword evidence="4" id="KW-1133">Transmembrane helix</keyword>
<sequence length="399" mass="41092">MGARAWLATDMGSLLTNGPRGSGDATRAMGRVLGRCAAAVRGAGAVVGGASALLGLDPPADLSWVLPVVLANLGWSAVFVVVTLRHGLLTWLMAMDLVAVCGLCLIQSHVVGGAALPGGAAWVSVIASMCVVYGHLAWRPVVAVPSGLVVVAFYVVGQALAGVPGAGLVQAAVITLQNFATMGLMLLLRRVSRGADAELDLASRSRAQSRAREAQRADEREANRRLHDTVLATLTMVGSGSIDAPSARLRDQARSDLSVVMAMAGGYGESAGLVRLDELLRDAVERAAAPVSLALMLDRCEVPGPVADAFVWAGSAAVVNVRRHAGVDQADIRLDEAGGAVVVTVVDLGRGFDPVGVPAHRYGLREGIVGRMAAVGGVALVDSAPGEGTRITLRWWAGD</sequence>
<dbReference type="RefSeq" id="WP_051771199.1">
    <property type="nucleotide sequence ID" value="NZ_FWYC01000022.1"/>
</dbReference>
<dbReference type="OrthoDB" id="5125370at2"/>
<dbReference type="InterPro" id="IPR050482">
    <property type="entry name" value="Sensor_HK_TwoCompSys"/>
</dbReference>
<dbReference type="InterPro" id="IPR036890">
    <property type="entry name" value="HATPase_C_sf"/>
</dbReference>
<dbReference type="EMBL" id="FWYC01000022">
    <property type="protein sequence ID" value="SMD24592.1"/>
    <property type="molecule type" value="Genomic_DNA"/>
</dbReference>
<dbReference type="GO" id="GO:0016301">
    <property type="term" value="F:kinase activity"/>
    <property type="evidence" value="ECO:0007669"/>
    <property type="project" value="UniProtKB-KW"/>
</dbReference>
<dbReference type="PANTHER" id="PTHR24421:SF61">
    <property type="entry name" value="OXYGEN SENSOR HISTIDINE KINASE NREB"/>
    <property type="match status" value="1"/>
</dbReference>
<dbReference type="Proteomes" id="UP000192840">
    <property type="component" value="Unassembled WGS sequence"/>
</dbReference>
<evidence type="ECO:0000256" key="1">
    <source>
        <dbReference type="ARBA" id="ARBA00022679"/>
    </source>
</evidence>
<evidence type="ECO:0000256" key="4">
    <source>
        <dbReference type="SAM" id="Phobius"/>
    </source>
</evidence>
<keyword evidence="4" id="KW-0472">Membrane</keyword>
<organism evidence="5 6">
    <name type="scientific">Lentzea albidocapillata</name>
    <dbReference type="NCBI Taxonomy" id="40571"/>
    <lineage>
        <taxon>Bacteria</taxon>
        <taxon>Bacillati</taxon>
        <taxon>Actinomycetota</taxon>
        <taxon>Actinomycetes</taxon>
        <taxon>Pseudonocardiales</taxon>
        <taxon>Pseudonocardiaceae</taxon>
        <taxon>Lentzea</taxon>
    </lineage>
</organism>
<keyword evidence="2 5" id="KW-0418">Kinase</keyword>
<reference evidence="6" key="1">
    <citation type="submission" date="2017-04" db="EMBL/GenBank/DDBJ databases">
        <authorList>
            <person name="Varghese N."/>
            <person name="Submissions S."/>
        </authorList>
    </citation>
    <scope>NUCLEOTIDE SEQUENCE [LARGE SCALE GENOMIC DNA]</scope>
    <source>
        <strain evidence="6">DSM 44073</strain>
    </source>
</reference>
<dbReference type="CDD" id="cd16917">
    <property type="entry name" value="HATPase_UhpB-NarQ-NarX-like"/>
    <property type="match status" value="1"/>
</dbReference>
<proteinExistence type="predicted"/>
<evidence type="ECO:0000256" key="3">
    <source>
        <dbReference type="ARBA" id="ARBA00023012"/>
    </source>
</evidence>
<feature type="transmembrane region" description="Helical" evidence="4">
    <location>
        <begin position="62"/>
        <end position="82"/>
    </location>
</feature>
<feature type="transmembrane region" description="Helical" evidence="4">
    <location>
        <begin position="141"/>
        <end position="161"/>
    </location>
</feature>
<accession>A0A1W2FS96</accession>
<evidence type="ECO:0000256" key="2">
    <source>
        <dbReference type="ARBA" id="ARBA00022777"/>
    </source>
</evidence>
<keyword evidence="6" id="KW-1185">Reference proteome</keyword>
<feature type="transmembrane region" description="Helical" evidence="4">
    <location>
        <begin position="89"/>
        <end position="108"/>
    </location>
</feature>
<protein>
    <submittedName>
        <fullName evidence="5">Signal transduction histidine kinase</fullName>
    </submittedName>
</protein>
<feature type="transmembrane region" description="Helical" evidence="4">
    <location>
        <begin position="167"/>
        <end position="188"/>
    </location>
</feature>
<dbReference type="SUPFAM" id="SSF55874">
    <property type="entry name" value="ATPase domain of HSP90 chaperone/DNA topoisomerase II/histidine kinase"/>
    <property type="match status" value="1"/>
</dbReference>
<name>A0A1W2FS96_9PSEU</name>